<dbReference type="GO" id="GO:0000271">
    <property type="term" value="P:polysaccharide biosynthetic process"/>
    <property type="evidence" value="ECO:0007669"/>
    <property type="project" value="UniProtKB-KW"/>
</dbReference>
<keyword evidence="2" id="KW-0808">Transferase</keyword>
<reference evidence="6" key="2">
    <citation type="submission" date="2021-09" db="EMBL/GenBank/DDBJ databases">
        <authorList>
            <person name="Gilroy R."/>
        </authorList>
    </citation>
    <scope>NUCLEOTIDE SEQUENCE</scope>
    <source>
        <strain evidence="6">1647</strain>
    </source>
</reference>
<dbReference type="Pfam" id="PF11380">
    <property type="entry name" value="Stealth_CR2"/>
    <property type="match status" value="1"/>
</dbReference>
<dbReference type="EMBL" id="DYWO01000046">
    <property type="protein sequence ID" value="HJF48436.1"/>
    <property type="molecule type" value="Genomic_DNA"/>
</dbReference>
<accession>A0A921GLP2</accession>
<sequence>MAAPHLMQVTFPIDAVYTWVDGTDPAWLERKRAALEQNLGHPMPEAAADDLRFVGHDELRHSLRSLEQYAPWIRHVYLVTDGQRPDWLREDSEWVTVVDHRDIAPAGTVLPTFNSQAIEANLHRIDGLSEHFLYFNDDMFLSSPVQPELFFHANGLASMYLSRAQVAPGEPVEG</sequence>
<protein>
    <submittedName>
        <fullName evidence="6">Stealth CR1 domain-containing protein</fullName>
    </submittedName>
</protein>
<evidence type="ECO:0000256" key="1">
    <source>
        <dbReference type="ARBA" id="ARBA00007583"/>
    </source>
</evidence>
<dbReference type="PANTHER" id="PTHR24045:SF0">
    <property type="entry name" value="N-ACETYLGLUCOSAMINE-1-PHOSPHOTRANSFERASE SUBUNITS ALPHA_BETA"/>
    <property type="match status" value="1"/>
</dbReference>
<dbReference type="AlphaFoldDB" id="A0A921GLP2"/>
<comment type="caution">
    <text evidence="6">The sequence shown here is derived from an EMBL/GenBank/DDBJ whole genome shotgun (WGS) entry which is preliminary data.</text>
</comment>
<evidence type="ECO:0000259" key="4">
    <source>
        <dbReference type="Pfam" id="PF11380"/>
    </source>
</evidence>
<dbReference type="GO" id="GO:0016772">
    <property type="term" value="F:transferase activity, transferring phosphorus-containing groups"/>
    <property type="evidence" value="ECO:0007669"/>
    <property type="project" value="InterPro"/>
</dbReference>
<feature type="domain" description="Stealth protein CR1 conserved region 1" evidence="5">
    <location>
        <begin position="11"/>
        <end position="38"/>
    </location>
</feature>
<name>A0A921GLP2_9MICO</name>
<dbReference type="PANTHER" id="PTHR24045">
    <property type="match status" value="1"/>
</dbReference>
<feature type="domain" description="Stealth protein CR2 conserved region 2" evidence="4">
    <location>
        <begin position="52"/>
        <end position="156"/>
    </location>
</feature>
<organism evidence="6 7">
    <name type="scientific">Brachybacterium paraconglomeratum</name>
    <dbReference type="NCBI Taxonomy" id="173362"/>
    <lineage>
        <taxon>Bacteria</taxon>
        <taxon>Bacillati</taxon>
        <taxon>Actinomycetota</taxon>
        <taxon>Actinomycetes</taxon>
        <taxon>Micrococcales</taxon>
        <taxon>Dermabacteraceae</taxon>
        <taxon>Brachybacterium</taxon>
    </lineage>
</organism>
<evidence type="ECO:0000256" key="2">
    <source>
        <dbReference type="ARBA" id="ARBA00022679"/>
    </source>
</evidence>
<dbReference type="InterPro" id="IPR047141">
    <property type="entry name" value="Stealth"/>
</dbReference>
<dbReference type="InterPro" id="IPR021520">
    <property type="entry name" value="Stealth_CR2"/>
</dbReference>
<proteinExistence type="inferred from homology"/>
<evidence type="ECO:0000313" key="6">
    <source>
        <dbReference type="EMBL" id="HJF48436.1"/>
    </source>
</evidence>
<dbReference type="InterPro" id="IPR031358">
    <property type="entry name" value="Stealth_CR1"/>
</dbReference>
<evidence type="ECO:0000313" key="7">
    <source>
        <dbReference type="Proteomes" id="UP000775129"/>
    </source>
</evidence>
<reference evidence="6" key="1">
    <citation type="journal article" date="2021" name="PeerJ">
        <title>Extensive microbial diversity within the chicken gut microbiome revealed by metagenomics and culture.</title>
        <authorList>
            <person name="Gilroy R."/>
            <person name="Ravi A."/>
            <person name="Getino M."/>
            <person name="Pursley I."/>
            <person name="Horton D.L."/>
            <person name="Alikhan N.F."/>
            <person name="Baker D."/>
            <person name="Gharbi K."/>
            <person name="Hall N."/>
            <person name="Watson M."/>
            <person name="Adriaenssens E.M."/>
            <person name="Foster-Nyarko E."/>
            <person name="Jarju S."/>
            <person name="Secka A."/>
            <person name="Antonio M."/>
            <person name="Oren A."/>
            <person name="Chaudhuri R.R."/>
            <person name="La Ragione R."/>
            <person name="Hildebrand F."/>
            <person name="Pallen M.J."/>
        </authorList>
    </citation>
    <scope>NUCLEOTIDE SEQUENCE</scope>
    <source>
        <strain evidence="6">1647</strain>
    </source>
</reference>
<evidence type="ECO:0000256" key="3">
    <source>
        <dbReference type="ARBA" id="ARBA00023169"/>
    </source>
</evidence>
<keyword evidence="3" id="KW-0270">Exopolysaccharide synthesis</keyword>
<gene>
    <name evidence="6" type="ORF">K8W24_01350</name>
</gene>
<evidence type="ECO:0000259" key="5">
    <source>
        <dbReference type="Pfam" id="PF17101"/>
    </source>
</evidence>
<dbReference type="Pfam" id="PF17101">
    <property type="entry name" value="Stealth_CR1"/>
    <property type="match status" value="1"/>
</dbReference>
<comment type="similarity">
    <text evidence="1">Belongs to the stealth family.</text>
</comment>
<dbReference type="Proteomes" id="UP000775129">
    <property type="component" value="Unassembled WGS sequence"/>
</dbReference>